<dbReference type="EMBL" id="FP929105">
    <property type="protein sequence ID" value="CBX93359.1"/>
    <property type="molecule type" value="Genomic_DNA"/>
</dbReference>
<proteinExistence type="predicted"/>
<reference evidence="2" key="1">
    <citation type="journal article" date="2011" name="Nat. Commun.">
        <title>Effector diversification within compartments of the Leptosphaeria maculans genome affected by Repeat-Induced Point mutations.</title>
        <authorList>
            <person name="Rouxel T."/>
            <person name="Grandaubert J."/>
            <person name="Hane J.K."/>
            <person name="Hoede C."/>
            <person name="van de Wouw A.P."/>
            <person name="Couloux A."/>
            <person name="Dominguez V."/>
            <person name="Anthouard V."/>
            <person name="Bally P."/>
            <person name="Bourras S."/>
            <person name="Cozijnsen A.J."/>
            <person name="Ciuffetti L.M."/>
            <person name="Degrave A."/>
            <person name="Dilmaghani A."/>
            <person name="Duret L."/>
            <person name="Fudal I."/>
            <person name="Goodwin S.B."/>
            <person name="Gout L."/>
            <person name="Glaser N."/>
            <person name="Linglin J."/>
            <person name="Kema G.H.J."/>
            <person name="Lapalu N."/>
            <person name="Lawrence C.B."/>
            <person name="May K."/>
            <person name="Meyer M."/>
            <person name="Ollivier B."/>
            <person name="Poulain J."/>
            <person name="Schoch C.L."/>
            <person name="Simon A."/>
            <person name="Spatafora J.W."/>
            <person name="Stachowiak A."/>
            <person name="Turgeon B.G."/>
            <person name="Tyler B.M."/>
            <person name="Vincent D."/>
            <person name="Weissenbach J."/>
            <person name="Amselem J."/>
            <person name="Quesneville H."/>
            <person name="Oliver R.P."/>
            <person name="Wincker P."/>
            <person name="Balesdent M.-H."/>
            <person name="Howlett B.J."/>
        </authorList>
    </citation>
    <scope>NUCLEOTIDE SEQUENCE [LARGE SCALE GENOMIC DNA]</scope>
    <source>
        <strain evidence="2">JN3 / isolate v23.1.3 / race Av1-4-5-6-7-8</strain>
    </source>
</reference>
<dbReference type="AlphaFoldDB" id="E4ZNZ0"/>
<dbReference type="HOGENOM" id="CLU_3087666_0_0_1"/>
<accession>E4ZNZ0</accession>
<evidence type="ECO:0000313" key="2">
    <source>
        <dbReference type="Proteomes" id="UP000002668"/>
    </source>
</evidence>
<sequence>MAVRDNRRHRRIPHHDILLPSLAKEWVNFAHHIQGHRLLCHLLDLASRMTLR</sequence>
<organism evidence="2">
    <name type="scientific">Leptosphaeria maculans (strain JN3 / isolate v23.1.3 / race Av1-4-5-6-7-8)</name>
    <name type="common">Blackleg fungus</name>
    <name type="synonym">Phoma lingam</name>
    <dbReference type="NCBI Taxonomy" id="985895"/>
    <lineage>
        <taxon>Eukaryota</taxon>
        <taxon>Fungi</taxon>
        <taxon>Dikarya</taxon>
        <taxon>Ascomycota</taxon>
        <taxon>Pezizomycotina</taxon>
        <taxon>Dothideomycetes</taxon>
        <taxon>Pleosporomycetidae</taxon>
        <taxon>Pleosporales</taxon>
        <taxon>Pleosporineae</taxon>
        <taxon>Leptosphaeriaceae</taxon>
        <taxon>Plenodomus</taxon>
        <taxon>Plenodomus lingam/Leptosphaeria maculans species complex</taxon>
    </lineage>
</organism>
<dbReference type="InParanoid" id="E4ZNZ0"/>
<gene>
    <name evidence="1" type="ORF">LEMA_uP042600.1</name>
</gene>
<dbReference type="VEuPathDB" id="FungiDB:LEMA_uP042600.1"/>
<protein>
    <submittedName>
        <fullName evidence="1">Predicted protein</fullName>
    </submittedName>
</protein>
<dbReference type="Proteomes" id="UP000002668">
    <property type="component" value="Genome"/>
</dbReference>
<keyword evidence="2" id="KW-1185">Reference proteome</keyword>
<evidence type="ECO:0000313" key="1">
    <source>
        <dbReference type="EMBL" id="CBX93359.1"/>
    </source>
</evidence>
<name>E4ZNZ0_LEPMJ</name>